<keyword evidence="2" id="KW-1185">Reference proteome</keyword>
<dbReference type="RefSeq" id="WP_092360612.1">
    <property type="nucleotide sequence ID" value="NZ_CABJCG010000001.1"/>
</dbReference>
<accession>A0A1I0B797</accession>
<dbReference type="Proteomes" id="UP000198508">
    <property type="component" value="Unassembled WGS sequence"/>
</dbReference>
<reference evidence="2" key="1">
    <citation type="submission" date="2016-10" db="EMBL/GenBank/DDBJ databases">
        <authorList>
            <person name="Varghese N."/>
            <person name="Submissions S."/>
        </authorList>
    </citation>
    <scope>NUCLEOTIDE SEQUENCE [LARGE SCALE GENOMIC DNA]</scope>
    <source>
        <strain evidence="2">NLAE-zl-G277</strain>
    </source>
</reference>
<evidence type="ECO:0000313" key="1">
    <source>
        <dbReference type="EMBL" id="SET02670.1"/>
    </source>
</evidence>
<dbReference type="AlphaFoldDB" id="A0A1I0B797"/>
<gene>
    <name evidence="1" type="ORF">SAMN05216313_101382</name>
</gene>
<organism evidence="1 2">
    <name type="scientific">Enterocloster lavalensis</name>
    <dbReference type="NCBI Taxonomy" id="460384"/>
    <lineage>
        <taxon>Bacteria</taxon>
        <taxon>Bacillati</taxon>
        <taxon>Bacillota</taxon>
        <taxon>Clostridia</taxon>
        <taxon>Lachnospirales</taxon>
        <taxon>Lachnospiraceae</taxon>
        <taxon>Enterocloster</taxon>
    </lineage>
</organism>
<dbReference type="GeneID" id="93280077"/>
<proteinExistence type="predicted"/>
<evidence type="ECO:0000313" key="2">
    <source>
        <dbReference type="Proteomes" id="UP000198508"/>
    </source>
</evidence>
<dbReference type="EMBL" id="FOIM01000001">
    <property type="protein sequence ID" value="SET02670.1"/>
    <property type="molecule type" value="Genomic_DNA"/>
</dbReference>
<evidence type="ECO:0008006" key="3">
    <source>
        <dbReference type="Google" id="ProtNLM"/>
    </source>
</evidence>
<protein>
    <recommendedName>
        <fullName evidence="3">GNAT family acetyltransferase</fullName>
    </recommendedName>
</protein>
<name>A0A1I0B797_9FIRM</name>
<dbReference type="STRING" id="460384.SAMN05216313_101382"/>
<sequence>MLELKDFMPVNYLKKERFTGSYNGMRFCMEKAEHEGSDTMLAVVVWPEPYGYDATSEEQKTRIEYTFDADGIAKGVDWLNEQYASQAERWKKSSLR</sequence>